<dbReference type="Proteomes" id="UP000244898">
    <property type="component" value="Unassembled WGS sequence"/>
</dbReference>
<evidence type="ECO:0000313" key="1">
    <source>
        <dbReference type="EMBL" id="SPJ30324.1"/>
    </source>
</evidence>
<evidence type="ECO:0008006" key="3">
    <source>
        <dbReference type="Google" id="ProtNLM"/>
    </source>
</evidence>
<dbReference type="SUPFAM" id="SSF55961">
    <property type="entry name" value="Bet v1-like"/>
    <property type="match status" value="1"/>
</dbReference>
<accession>A0A2R8CD22</accession>
<protein>
    <recommendedName>
        <fullName evidence="3">Polyketide cyclase / dehydrase and lipid transport</fullName>
    </recommendedName>
</protein>
<dbReference type="InterPro" id="IPR023393">
    <property type="entry name" value="START-like_dom_sf"/>
</dbReference>
<dbReference type="OrthoDB" id="7860307at2"/>
<keyword evidence="2" id="KW-1185">Reference proteome</keyword>
<sequence>MQFSGKEDIEAPIGNVFASVSEFESFERSAIRRGIEVRRVGSVNPIAPGLAWDTTFSLRGKPRDMHITLAEFVEPSLMRFDSRSKGINGDCVIELLALSPRRTRLSIDIKLSANTLAARLFLQSLKLARNSLNKKFKLRLADMAKEIERRQSRLA</sequence>
<dbReference type="CDD" id="cd07812">
    <property type="entry name" value="SRPBCC"/>
    <property type="match status" value="1"/>
</dbReference>
<proteinExistence type="predicted"/>
<name>A0A2R8CD22_9RHOB</name>
<gene>
    <name evidence="1" type="ORF">TRM7615_03855</name>
</gene>
<dbReference type="AlphaFoldDB" id="A0A2R8CD22"/>
<dbReference type="EMBL" id="ONZG01000011">
    <property type="protein sequence ID" value="SPJ30324.1"/>
    <property type="molecule type" value="Genomic_DNA"/>
</dbReference>
<organism evidence="1 2">
    <name type="scientific">Falsiruegeria mediterranea M17</name>
    <dbReference type="NCBI Taxonomy" id="1200281"/>
    <lineage>
        <taxon>Bacteria</taxon>
        <taxon>Pseudomonadati</taxon>
        <taxon>Pseudomonadota</taxon>
        <taxon>Alphaproteobacteria</taxon>
        <taxon>Rhodobacterales</taxon>
        <taxon>Roseobacteraceae</taxon>
        <taxon>Falsiruegeria</taxon>
    </lineage>
</organism>
<evidence type="ECO:0000313" key="2">
    <source>
        <dbReference type="Proteomes" id="UP000244898"/>
    </source>
</evidence>
<dbReference type="RefSeq" id="WP_108790691.1">
    <property type="nucleotide sequence ID" value="NZ_ONZG01000011.1"/>
</dbReference>
<dbReference type="Gene3D" id="3.30.530.20">
    <property type="match status" value="1"/>
</dbReference>
<reference evidence="2" key="1">
    <citation type="submission" date="2018-03" db="EMBL/GenBank/DDBJ databases">
        <authorList>
            <person name="Rodrigo-Torres L."/>
            <person name="Arahal R. D."/>
            <person name="Lucena T."/>
        </authorList>
    </citation>
    <scope>NUCLEOTIDE SEQUENCE [LARGE SCALE GENOMIC DNA]</scope>
    <source>
        <strain evidence="2">CECT 7615</strain>
    </source>
</reference>